<reference evidence="4" key="2">
    <citation type="submission" date="2010-04" db="EMBL/GenBank/DDBJ databases">
        <authorList>
            <person name="Buell R."/>
            <person name="Hamilton J."/>
            <person name="Hostetler J."/>
        </authorList>
    </citation>
    <scope>NUCLEOTIDE SEQUENCE [LARGE SCALE GENOMIC DNA]</scope>
    <source>
        <strain evidence="4">DAOM:BR144</strain>
    </source>
</reference>
<proteinExistence type="predicted"/>
<dbReference type="HOGENOM" id="CLU_424241_0_0_1"/>
<dbReference type="Proteomes" id="UP000019132">
    <property type="component" value="Unassembled WGS sequence"/>
</dbReference>
<dbReference type="EMBL" id="GL376633">
    <property type="status" value="NOT_ANNOTATED_CDS"/>
    <property type="molecule type" value="Genomic_DNA"/>
</dbReference>
<dbReference type="InParanoid" id="K3WJP7"/>
<feature type="region of interest" description="Disordered" evidence="2">
    <location>
        <begin position="326"/>
        <end position="345"/>
    </location>
</feature>
<dbReference type="AlphaFoldDB" id="K3WJP7"/>
<evidence type="ECO:0000313" key="3">
    <source>
        <dbReference type="EnsemblProtists" id="PYU1_T005189"/>
    </source>
</evidence>
<accession>K3WJP7</accession>
<reference evidence="3" key="3">
    <citation type="submission" date="2015-02" db="UniProtKB">
        <authorList>
            <consortium name="EnsemblProtists"/>
        </authorList>
    </citation>
    <scope>IDENTIFICATION</scope>
    <source>
        <strain evidence="3">DAOM BR144</strain>
    </source>
</reference>
<protein>
    <submittedName>
        <fullName evidence="3">Uncharacterized protein</fullName>
    </submittedName>
</protein>
<feature type="compositionally biased region" description="Polar residues" evidence="2">
    <location>
        <begin position="571"/>
        <end position="582"/>
    </location>
</feature>
<keyword evidence="1" id="KW-0175">Coiled coil</keyword>
<dbReference type="EnsemblProtists" id="PYU1_T005189">
    <property type="protein sequence ID" value="PYU1_T005189"/>
    <property type="gene ID" value="PYU1_G005178"/>
</dbReference>
<name>K3WJP7_GLOUD</name>
<keyword evidence="4" id="KW-1185">Reference proteome</keyword>
<evidence type="ECO:0000256" key="1">
    <source>
        <dbReference type="SAM" id="Coils"/>
    </source>
</evidence>
<feature type="region of interest" description="Disordered" evidence="2">
    <location>
        <begin position="571"/>
        <end position="594"/>
    </location>
</feature>
<reference evidence="4" key="1">
    <citation type="journal article" date="2010" name="Genome Biol.">
        <title>Genome sequence of the necrotrophic plant pathogen Pythium ultimum reveals original pathogenicity mechanisms and effector repertoire.</title>
        <authorList>
            <person name="Levesque C.A."/>
            <person name="Brouwer H."/>
            <person name="Cano L."/>
            <person name="Hamilton J.P."/>
            <person name="Holt C."/>
            <person name="Huitema E."/>
            <person name="Raffaele S."/>
            <person name="Robideau G.P."/>
            <person name="Thines M."/>
            <person name="Win J."/>
            <person name="Zerillo M.M."/>
            <person name="Beakes G.W."/>
            <person name="Boore J.L."/>
            <person name="Busam D."/>
            <person name="Dumas B."/>
            <person name="Ferriera S."/>
            <person name="Fuerstenberg S.I."/>
            <person name="Gachon C.M."/>
            <person name="Gaulin E."/>
            <person name="Govers F."/>
            <person name="Grenville-Briggs L."/>
            <person name="Horner N."/>
            <person name="Hostetler J."/>
            <person name="Jiang R.H."/>
            <person name="Johnson J."/>
            <person name="Krajaejun T."/>
            <person name="Lin H."/>
            <person name="Meijer H.J."/>
            <person name="Moore B."/>
            <person name="Morris P."/>
            <person name="Phuntmart V."/>
            <person name="Puiu D."/>
            <person name="Shetty J."/>
            <person name="Stajich J.E."/>
            <person name="Tripathy S."/>
            <person name="Wawra S."/>
            <person name="van West P."/>
            <person name="Whitty B.R."/>
            <person name="Coutinho P.M."/>
            <person name="Henrissat B."/>
            <person name="Martin F."/>
            <person name="Thomas P.D."/>
            <person name="Tyler B.M."/>
            <person name="De Vries R.P."/>
            <person name="Kamoun S."/>
            <person name="Yandell M."/>
            <person name="Tisserat N."/>
            <person name="Buell C.R."/>
        </authorList>
    </citation>
    <scope>NUCLEOTIDE SEQUENCE</scope>
    <source>
        <strain evidence="4">DAOM:BR144</strain>
    </source>
</reference>
<sequence>MLAIQQLFERGLVPRHLSLMAGIEMVVSQRHQKEVSALMLAHYREKVGAVREGLADLLRQKAAVKAAVLSSKSLEKETELKSIDDEYDAKIRERETHLVESVDQMQQAKIAALKEAQLRQIAFLLSQFATRHTGVIEETRLHEASCQAVPRPIAYMSEAESENADLVNELRARLQVETNEHKSELLEEKKQALDNAKCQLDLDTKALETRFEKMIRIEKEAIEKTFAERLEPYMGISSGNVKKVAQRAKLEAERDSQVTHLILMLRGRMATQLDRLKMAAEKRCELIESECKRKVDAVTAKMLQRVVEEKDTLMRKRAMMTREIHRGNANPVASTAETSDPDSGLPNTLAHILEEHLTKIESMMRDKLATIERSPASELVNSIEEVDHAETAPDSAANSEGVASTRLLREAICRGCSITEDFFPSVNTPTVDIMKKIQADAIPRDAMNASMEVRLDFVNFVLQLLASTLDHPGPTLPQCRVVVVKSLCFDTSSSTKSSPSCYFDGKDQALYLRVACFQELSAGQLAVMALYAMTQAAVKTADVSDPMFVAKLNELLLQCYQNLFQAKQTHPASSEQQASIDNQQKRAVARPLGDTTRRNQWQSSLLEVESFLLSLDRIERMTESSSSVGLPARGMAMENDTSVPPRRLSPSMSASSSRYLLSKMKEGTTPTAMDLFAIQERKQFLEEKLDTAEKLYAQVLRQYQEQKESLDYLQEMLTEEQERADEASEQESYSKPCEDQLLETHREVADLEAALKSSRKERDELFAHIS</sequence>
<feature type="coiled-coil region" evidence="1">
    <location>
        <begin position="171"/>
        <end position="206"/>
    </location>
</feature>
<feature type="coiled-coil region" evidence="1">
    <location>
        <begin position="675"/>
        <end position="768"/>
    </location>
</feature>
<dbReference type="VEuPathDB" id="FungiDB:PYU1_G005178"/>
<evidence type="ECO:0000256" key="2">
    <source>
        <dbReference type="SAM" id="MobiDB-lite"/>
    </source>
</evidence>
<organism evidence="3 4">
    <name type="scientific">Globisporangium ultimum (strain ATCC 200006 / CBS 805.95 / DAOM BR144)</name>
    <name type="common">Pythium ultimum</name>
    <dbReference type="NCBI Taxonomy" id="431595"/>
    <lineage>
        <taxon>Eukaryota</taxon>
        <taxon>Sar</taxon>
        <taxon>Stramenopiles</taxon>
        <taxon>Oomycota</taxon>
        <taxon>Peronosporomycetes</taxon>
        <taxon>Pythiales</taxon>
        <taxon>Pythiaceae</taxon>
        <taxon>Globisporangium</taxon>
    </lineage>
</organism>
<evidence type="ECO:0000313" key="4">
    <source>
        <dbReference type="Proteomes" id="UP000019132"/>
    </source>
</evidence>